<evidence type="ECO:0000313" key="1">
    <source>
        <dbReference type="Proteomes" id="UP000095286"/>
    </source>
</evidence>
<reference evidence="2" key="1">
    <citation type="submission" date="2016-11" db="UniProtKB">
        <authorList>
            <consortium name="WormBaseParasite"/>
        </authorList>
    </citation>
    <scope>IDENTIFICATION</scope>
    <source>
        <strain evidence="2">KR3021</strain>
    </source>
</reference>
<dbReference type="Proteomes" id="UP000095286">
    <property type="component" value="Unplaced"/>
</dbReference>
<organism evidence="1 2">
    <name type="scientific">Rhabditophanes sp. KR3021</name>
    <dbReference type="NCBI Taxonomy" id="114890"/>
    <lineage>
        <taxon>Eukaryota</taxon>
        <taxon>Metazoa</taxon>
        <taxon>Ecdysozoa</taxon>
        <taxon>Nematoda</taxon>
        <taxon>Chromadorea</taxon>
        <taxon>Rhabditida</taxon>
        <taxon>Tylenchina</taxon>
        <taxon>Panagrolaimomorpha</taxon>
        <taxon>Strongyloidoidea</taxon>
        <taxon>Alloionematidae</taxon>
        <taxon>Rhabditophanes</taxon>
    </lineage>
</organism>
<accession>A0AC35UFL6</accession>
<name>A0AC35UFL6_9BILA</name>
<dbReference type="WBParaSite" id="RSKR_0001142000.1">
    <property type="protein sequence ID" value="RSKR_0001142000.1"/>
    <property type="gene ID" value="RSKR_0001142000"/>
</dbReference>
<protein>
    <submittedName>
        <fullName evidence="2">AAA domain-containing protein</fullName>
    </submittedName>
</protein>
<proteinExistence type="predicted"/>
<sequence>MEKLLQTIQADKNGQHPSVLFASGRSILASIDAEIEKAPDMKGRNKFIKPRKIAEGIIKVAKVTMDKNKQLGALVKNCREEPDSVEKAECVDKDKWSPPRGIIPSKIPPRQALVRKAKTGNTVSRRSEKTSRRSKSVKGQKGKEVGEEKSNAPIAVTKPSVESGLADLIRSSIPAESPDVEWDDVIGLSELKRSLLTSVVVSQRRVKLFVGLRKPKKSFLLYGPPGTGKTLVVKAIAKASGFVFFNVLPSVVTSKFRGESEKLISSLFEVAKSYEKAIIFFDEIDSLAMKRGGQSEHEASRRFMSEFLVRLQECSEGHNNVYIFAATNRPWDIDSAVLRRFQVKSYVPLPTREDRCLILKRLLVEHTLTPTFDFEEISGHLEGYSPSDIRNICSSAANYPLDEYLGGFNDSVLNKSSFLDVSVDLPIGETHFLKAIGMTPKSVTKDELKEFEKYMEH</sequence>
<evidence type="ECO:0000313" key="2">
    <source>
        <dbReference type="WBParaSite" id="RSKR_0001142000.1"/>
    </source>
</evidence>